<evidence type="ECO:0000256" key="2">
    <source>
        <dbReference type="ARBA" id="ARBA00011073"/>
    </source>
</evidence>
<dbReference type="InterPro" id="IPR045051">
    <property type="entry name" value="SBT"/>
</dbReference>
<dbReference type="Proteomes" id="UP000652761">
    <property type="component" value="Unassembled WGS sequence"/>
</dbReference>
<dbReference type="FunFam" id="3.40.50.200:FF:000006">
    <property type="entry name" value="Subtilisin-like protease SBT1.5"/>
    <property type="match status" value="1"/>
</dbReference>
<feature type="domain" description="Inhibitor I9" evidence="14">
    <location>
        <begin position="48"/>
        <end position="127"/>
    </location>
</feature>
<keyword evidence="7 10" id="KW-0720">Serine protease</keyword>
<feature type="active site" description="Charge relay system" evidence="9 10">
    <location>
        <position position="548"/>
    </location>
</feature>
<dbReference type="InterPro" id="IPR010259">
    <property type="entry name" value="S8pro/Inhibitor_I9"/>
</dbReference>
<evidence type="ECO:0000259" key="15">
    <source>
        <dbReference type="Pfam" id="PF17766"/>
    </source>
</evidence>
<dbReference type="InterPro" id="IPR015500">
    <property type="entry name" value="Peptidase_S8_subtilisin-rel"/>
</dbReference>
<evidence type="ECO:0000259" key="12">
    <source>
        <dbReference type="Pfam" id="PF00082"/>
    </source>
</evidence>
<dbReference type="Pfam" id="PF17766">
    <property type="entry name" value="fn3_6"/>
    <property type="match status" value="1"/>
</dbReference>
<dbReference type="InterPro" id="IPR034197">
    <property type="entry name" value="Peptidases_S8_3"/>
</dbReference>
<dbReference type="Gene3D" id="2.60.40.2310">
    <property type="match status" value="1"/>
</dbReference>
<evidence type="ECO:0000256" key="7">
    <source>
        <dbReference type="ARBA" id="ARBA00022825"/>
    </source>
</evidence>
<gene>
    <name evidence="16" type="ORF">Taro_056970</name>
</gene>
<dbReference type="InterPro" id="IPR037045">
    <property type="entry name" value="S8pro/Inhibitor_I9_sf"/>
</dbReference>
<dbReference type="PROSITE" id="PS51892">
    <property type="entry name" value="SUBTILASE"/>
    <property type="match status" value="1"/>
</dbReference>
<dbReference type="AlphaFoldDB" id="A0A843XYA4"/>
<dbReference type="Pfam" id="PF02225">
    <property type="entry name" value="PA"/>
    <property type="match status" value="1"/>
</dbReference>
<dbReference type="GO" id="GO:0005576">
    <property type="term" value="C:extracellular region"/>
    <property type="evidence" value="ECO:0007669"/>
    <property type="project" value="UniProtKB-SubCell"/>
</dbReference>
<dbReference type="GO" id="GO:0006508">
    <property type="term" value="P:proteolysis"/>
    <property type="evidence" value="ECO:0007669"/>
    <property type="project" value="UniProtKB-KW"/>
</dbReference>
<dbReference type="Gene3D" id="3.40.50.200">
    <property type="entry name" value="Peptidase S8/S53 domain"/>
    <property type="match status" value="1"/>
</dbReference>
<organism evidence="16 17">
    <name type="scientific">Colocasia esculenta</name>
    <name type="common">Wild taro</name>
    <name type="synonym">Arum esculentum</name>
    <dbReference type="NCBI Taxonomy" id="4460"/>
    <lineage>
        <taxon>Eukaryota</taxon>
        <taxon>Viridiplantae</taxon>
        <taxon>Streptophyta</taxon>
        <taxon>Embryophyta</taxon>
        <taxon>Tracheophyta</taxon>
        <taxon>Spermatophyta</taxon>
        <taxon>Magnoliopsida</taxon>
        <taxon>Liliopsida</taxon>
        <taxon>Araceae</taxon>
        <taxon>Aroideae</taxon>
        <taxon>Colocasieae</taxon>
        <taxon>Colocasia</taxon>
    </lineage>
</organism>
<keyword evidence="4 10" id="KW-0645">Protease</keyword>
<evidence type="ECO:0000256" key="9">
    <source>
        <dbReference type="PIRSR" id="PIRSR615500-1"/>
    </source>
</evidence>
<dbReference type="SUPFAM" id="SSF52025">
    <property type="entry name" value="PA domain"/>
    <property type="match status" value="1"/>
</dbReference>
<keyword evidence="8" id="KW-0325">Glycoprotein</keyword>
<dbReference type="InterPro" id="IPR003137">
    <property type="entry name" value="PA_domain"/>
</dbReference>
<evidence type="ECO:0000256" key="8">
    <source>
        <dbReference type="ARBA" id="ARBA00023180"/>
    </source>
</evidence>
<dbReference type="CDD" id="cd04852">
    <property type="entry name" value="Peptidases_S8_3"/>
    <property type="match status" value="1"/>
</dbReference>
<reference evidence="16" key="1">
    <citation type="submission" date="2017-07" db="EMBL/GenBank/DDBJ databases">
        <title>Taro Niue Genome Assembly and Annotation.</title>
        <authorList>
            <person name="Atibalentja N."/>
            <person name="Keating K."/>
            <person name="Fields C.J."/>
        </authorList>
    </citation>
    <scope>NUCLEOTIDE SEQUENCE</scope>
    <source>
        <strain evidence="16">Niue_2</strain>
        <tissue evidence="16">Leaf</tissue>
    </source>
</reference>
<protein>
    <submittedName>
        <fullName evidence="16">Uncharacterized protein</fullName>
    </submittedName>
</protein>
<evidence type="ECO:0000256" key="6">
    <source>
        <dbReference type="ARBA" id="ARBA00022801"/>
    </source>
</evidence>
<dbReference type="CDD" id="cd02120">
    <property type="entry name" value="PA_subtilisin_like"/>
    <property type="match status" value="1"/>
</dbReference>
<dbReference type="InterPro" id="IPR046450">
    <property type="entry name" value="PA_dom_sf"/>
</dbReference>
<feature type="chain" id="PRO_5032537571" evidence="11">
    <location>
        <begin position="33"/>
        <end position="759"/>
    </location>
</feature>
<evidence type="ECO:0000313" key="16">
    <source>
        <dbReference type="EMBL" id="MQM23900.1"/>
    </source>
</evidence>
<dbReference type="InterPro" id="IPR036852">
    <property type="entry name" value="Peptidase_S8/S53_dom_sf"/>
</dbReference>
<dbReference type="Pfam" id="PF05922">
    <property type="entry name" value="Inhibitor_I9"/>
    <property type="match status" value="1"/>
</dbReference>
<dbReference type="Pfam" id="PF00082">
    <property type="entry name" value="Peptidase_S8"/>
    <property type="match status" value="1"/>
</dbReference>
<evidence type="ECO:0000313" key="17">
    <source>
        <dbReference type="Proteomes" id="UP000652761"/>
    </source>
</evidence>
<feature type="signal peptide" evidence="11">
    <location>
        <begin position="1"/>
        <end position="32"/>
    </location>
</feature>
<accession>A0A843XYA4</accession>
<evidence type="ECO:0000256" key="10">
    <source>
        <dbReference type="PROSITE-ProRule" id="PRU01240"/>
    </source>
</evidence>
<dbReference type="FunFam" id="2.60.40.2310:FF:000001">
    <property type="entry name" value="Subtilisin-like protease SBT1.5"/>
    <property type="match status" value="1"/>
</dbReference>
<feature type="domain" description="Subtilisin-like protease fibronectin type-III" evidence="15">
    <location>
        <begin position="662"/>
        <end position="756"/>
    </location>
</feature>
<evidence type="ECO:0000256" key="1">
    <source>
        <dbReference type="ARBA" id="ARBA00004613"/>
    </source>
</evidence>
<evidence type="ECO:0000256" key="11">
    <source>
        <dbReference type="SAM" id="SignalP"/>
    </source>
</evidence>
<feature type="domain" description="PA" evidence="13">
    <location>
        <begin position="377"/>
        <end position="463"/>
    </location>
</feature>
<name>A0A843XYA4_COLES</name>
<keyword evidence="6 10" id="KW-0378">Hydrolase</keyword>
<keyword evidence="5 11" id="KW-0732">Signal</keyword>
<dbReference type="FunFam" id="3.50.30.30:FF:000005">
    <property type="entry name" value="subtilisin-like protease SBT1.5"/>
    <property type="match status" value="1"/>
</dbReference>
<feature type="domain" description="Peptidase S8/S53" evidence="12">
    <location>
        <begin position="151"/>
        <end position="585"/>
    </location>
</feature>
<evidence type="ECO:0000259" key="13">
    <source>
        <dbReference type="Pfam" id="PF02225"/>
    </source>
</evidence>
<dbReference type="GO" id="GO:0004252">
    <property type="term" value="F:serine-type endopeptidase activity"/>
    <property type="evidence" value="ECO:0007669"/>
    <property type="project" value="UniProtKB-UniRule"/>
</dbReference>
<comment type="similarity">
    <text evidence="2 10">Belongs to the peptidase S8 family.</text>
</comment>
<comment type="caution">
    <text evidence="16">The sequence shown here is derived from an EMBL/GenBank/DDBJ whole genome shotgun (WGS) entry which is preliminary data.</text>
</comment>
<keyword evidence="17" id="KW-1185">Reference proteome</keyword>
<evidence type="ECO:0000256" key="5">
    <source>
        <dbReference type="ARBA" id="ARBA00022729"/>
    </source>
</evidence>
<dbReference type="InterPro" id="IPR023827">
    <property type="entry name" value="Peptidase_S8_Asp-AS"/>
</dbReference>
<dbReference type="PROSITE" id="PS00136">
    <property type="entry name" value="SUBTILASE_ASP"/>
    <property type="match status" value="1"/>
</dbReference>
<dbReference type="PRINTS" id="PR00723">
    <property type="entry name" value="SUBTILISIN"/>
</dbReference>
<dbReference type="Gene3D" id="3.50.30.30">
    <property type="match status" value="1"/>
</dbReference>
<keyword evidence="3" id="KW-0964">Secreted</keyword>
<feature type="active site" description="Charge relay system" evidence="9 10">
    <location>
        <position position="219"/>
    </location>
</feature>
<evidence type="ECO:0000256" key="3">
    <source>
        <dbReference type="ARBA" id="ARBA00022525"/>
    </source>
</evidence>
<dbReference type="InterPro" id="IPR000209">
    <property type="entry name" value="Peptidase_S8/S53_dom"/>
</dbReference>
<dbReference type="SUPFAM" id="SSF52743">
    <property type="entry name" value="Subtilisin-like"/>
    <property type="match status" value="1"/>
</dbReference>
<feature type="active site" description="Charge relay system" evidence="9 10">
    <location>
        <position position="160"/>
    </location>
</feature>
<comment type="subcellular location">
    <subcellularLocation>
        <location evidence="1">Secreted</location>
    </subcellularLocation>
</comment>
<dbReference type="OrthoDB" id="206201at2759"/>
<dbReference type="Gene3D" id="3.30.70.80">
    <property type="entry name" value="Peptidase S8 propeptide/proteinase inhibitor I9"/>
    <property type="match status" value="1"/>
</dbReference>
<dbReference type="PANTHER" id="PTHR10795">
    <property type="entry name" value="PROPROTEIN CONVERTASE SUBTILISIN/KEXIN"/>
    <property type="match status" value="1"/>
</dbReference>
<evidence type="ECO:0000259" key="14">
    <source>
        <dbReference type="Pfam" id="PF05922"/>
    </source>
</evidence>
<dbReference type="InterPro" id="IPR041469">
    <property type="entry name" value="Subtilisin-like_FN3"/>
</dbReference>
<dbReference type="EMBL" id="NMUH01018514">
    <property type="protein sequence ID" value="MQM23900.1"/>
    <property type="molecule type" value="Genomic_DNA"/>
</dbReference>
<evidence type="ECO:0000256" key="4">
    <source>
        <dbReference type="ARBA" id="ARBA00022670"/>
    </source>
</evidence>
<proteinExistence type="inferred from homology"/>
<sequence length="759" mass="78149">MPRLITMARPTSSITTFLSALLLLSAGPLVFCRSVPTGDRGDTGPQQTYIVHVRPPAGTVFASSEDRQEWHRSFLPTVGTSSDASQMIYSYGNVISGFAATLSGEELQAMAAKEGFLHANPDRILPLQTTHTAEFLGLQLQDGFVKGSNFGRGVIVGLLDTGVYPDHPSFSDDGMPPPPAKWKGRCDFGASLCNNKLIGARTFVSGSAEGTPPVDDVGHGTHTASTAAGQFVNGAEVLEEALGTAAGMAPRAHLAIYKVCTEGGCMVSDILAAMDTAVEDGVDVLSLSLGGPSRPFYADDLAVGAFGAIEKGVFVSCAAGNSGPLASTLSNDAPWILTVAASTMDRSIRASVKLGNGAVVNGESLYQPKDFPSTPLPLVYAGASAKLGAAFCGNGSLDGLDVNGKAVLCERGGGIARISKGQTVKDAGGAGMILTNQVLDGYSTLADAHVLPASHVGYSDGSAVRTYIATSTNPTASFTFEGTLLGIAPAPTITSFSSRGPSKPSPGILKPDITGPGVSVLAAWPFTVGPPSAGVAGATTFNIISGTSMSTPHLSGIAALLKAANPDWSPAAIKSAIMTTADTLDRSGNPITDERRLQATFFALGSGHVNPTKAVDPGLVYDLTSDDYVPYLCGLNYTSTQVQAITRTSASCATADPIPQWDLNYPSISVILGSASVTVKRTVKNVGAASSIYTVAVHNPQGVSVSVEPPTLQFSTVGEEKSYTVTLSTAGSGEGVSEGQLVWSSGKYKVRSPISVTFH</sequence>